<dbReference type="GO" id="GO:0043186">
    <property type="term" value="C:P granule"/>
    <property type="evidence" value="ECO:0007669"/>
    <property type="project" value="TreeGrafter"/>
</dbReference>
<evidence type="ECO:0000259" key="1">
    <source>
        <dbReference type="Pfam" id="PF13087"/>
    </source>
</evidence>
<dbReference type="PANTHER" id="PTHR10887:SF419">
    <property type="entry name" value="RNA HELICASE MOV10L1"/>
    <property type="match status" value="1"/>
</dbReference>
<dbReference type="AlphaFoldDB" id="A0AAV8WSH5"/>
<reference evidence="2" key="1">
    <citation type="journal article" date="2023" name="Insect Mol. Biol.">
        <title>Genome sequencing provides insights into the evolution of gene families encoding plant cell wall-degrading enzymes in longhorned beetles.</title>
        <authorList>
            <person name="Shin N.R."/>
            <person name="Okamura Y."/>
            <person name="Kirsch R."/>
            <person name="Pauchet Y."/>
        </authorList>
    </citation>
    <scope>NUCLEOTIDE SEQUENCE</scope>
    <source>
        <strain evidence="2">RBIC_L_NR</strain>
    </source>
</reference>
<dbReference type="InterPro" id="IPR045055">
    <property type="entry name" value="DNA2/NAM7-like"/>
</dbReference>
<organism evidence="2 3">
    <name type="scientific">Rhamnusium bicolor</name>
    <dbReference type="NCBI Taxonomy" id="1586634"/>
    <lineage>
        <taxon>Eukaryota</taxon>
        <taxon>Metazoa</taxon>
        <taxon>Ecdysozoa</taxon>
        <taxon>Arthropoda</taxon>
        <taxon>Hexapoda</taxon>
        <taxon>Insecta</taxon>
        <taxon>Pterygota</taxon>
        <taxon>Neoptera</taxon>
        <taxon>Endopterygota</taxon>
        <taxon>Coleoptera</taxon>
        <taxon>Polyphaga</taxon>
        <taxon>Cucujiformia</taxon>
        <taxon>Chrysomeloidea</taxon>
        <taxon>Cerambycidae</taxon>
        <taxon>Lepturinae</taxon>
        <taxon>Rhagiini</taxon>
        <taxon>Rhamnusium</taxon>
    </lineage>
</organism>
<gene>
    <name evidence="2" type="ORF">NQ314_017936</name>
</gene>
<dbReference type="InterPro" id="IPR041679">
    <property type="entry name" value="DNA2/NAM7-like_C"/>
</dbReference>
<evidence type="ECO:0000313" key="3">
    <source>
        <dbReference type="Proteomes" id="UP001162156"/>
    </source>
</evidence>
<dbReference type="EMBL" id="JANEYF010005035">
    <property type="protein sequence ID" value="KAJ8929386.1"/>
    <property type="molecule type" value="Genomic_DNA"/>
</dbReference>
<dbReference type="GO" id="GO:0005829">
    <property type="term" value="C:cytosol"/>
    <property type="evidence" value="ECO:0007669"/>
    <property type="project" value="TreeGrafter"/>
</dbReference>
<protein>
    <recommendedName>
        <fullName evidence="1">DNA2/NAM7 helicase-like C-terminal domain-containing protein</fullName>
    </recommendedName>
</protein>
<dbReference type="Gene3D" id="3.40.50.300">
    <property type="entry name" value="P-loop containing nucleotide triphosphate hydrolases"/>
    <property type="match status" value="1"/>
</dbReference>
<keyword evidence="3" id="KW-1185">Reference proteome</keyword>
<sequence length="62" mass="7378">MEMVYKIREHLRNKNFDGVEVGTTETFQGREKRVIIISTVRAQQDLLLYDKKYNLGFVSNER</sequence>
<dbReference type="Proteomes" id="UP001162156">
    <property type="component" value="Unassembled WGS sequence"/>
</dbReference>
<dbReference type="GO" id="GO:0035194">
    <property type="term" value="P:regulatory ncRNA-mediated post-transcriptional gene silencing"/>
    <property type="evidence" value="ECO:0007669"/>
    <property type="project" value="TreeGrafter"/>
</dbReference>
<feature type="domain" description="DNA2/NAM7 helicase-like C-terminal" evidence="1">
    <location>
        <begin position="4"/>
        <end position="62"/>
    </location>
</feature>
<proteinExistence type="predicted"/>
<comment type="caution">
    <text evidence="2">The sequence shown here is derived from an EMBL/GenBank/DDBJ whole genome shotgun (WGS) entry which is preliminary data.</text>
</comment>
<dbReference type="Pfam" id="PF13087">
    <property type="entry name" value="AAA_12"/>
    <property type="match status" value="1"/>
</dbReference>
<dbReference type="PANTHER" id="PTHR10887">
    <property type="entry name" value="DNA2/NAM7 HELICASE FAMILY"/>
    <property type="match status" value="1"/>
</dbReference>
<accession>A0AAV8WSH5</accession>
<evidence type="ECO:0000313" key="2">
    <source>
        <dbReference type="EMBL" id="KAJ8929386.1"/>
    </source>
</evidence>
<name>A0AAV8WSH5_9CUCU</name>
<dbReference type="InterPro" id="IPR027417">
    <property type="entry name" value="P-loop_NTPase"/>
</dbReference>